<gene>
    <name evidence="1" type="ORF">BU25DRAFT_463495</name>
</gene>
<evidence type="ECO:0000313" key="2">
    <source>
        <dbReference type="Proteomes" id="UP000799754"/>
    </source>
</evidence>
<proteinExistence type="predicted"/>
<evidence type="ECO:0000313" key="1">
    <source>
        <dbReference type="EMBL" id="KAF2621706.1"/>
    </source>
</evidence>
<keyword evidence="2" id="KW-1185">Reference proteome</keyword>
<reference evidence="1" key="1">
    <citation type="journal article" date="2020" name="Stud. Mycol.">
        <title>101 Dothideomycetes genomes: a test case for predicting lifestyles and emergence of pathogens.</title>
        <authorList>
            <person name="Haridas S."/>
            <person name="Albert R."/>
            <person name="Binder M."/>
            <person name="Bloem J."/>
            <person name="Labutti K."/>
            <person name="Salamov A."/>
            <person name="Andreopoulos B."/>
            <person name="Baker S."/>
            <person name="Barry K."/>
            <person name="Bills G."/>
            <person name="Bluhm B."/>
            <person name="Cannon C."/>
            <person name="Castanera R."/>
            <person name="Culley D."/>
            <person name="Daum C."/>
            <person name="Ezra D."/>
            <person name="Gonzalez J."/>
            <person name="Henrissat B."/>
            <person name="Kuo A."/>
            <person name="Liang C."/>
            <person name="Lipzen A."/>
            <person name="Lutzoni F."/>
            <person name="Magnuson J."/>
            <person name="Mondo S."/>
            <person name="Nolan M."/>
            <person name="Ohm R."/>
            <person name="Pangilinan J."/>
            <person name="Park H.-J."/>
            <person name="Ramirez L."/>
            <person name="Alfaro M."/>
            <person name="Sun H."/>
            <person name="Tritt A."/>
            <person name="Yoshinaga Y."/>
            <person name="Zwiers L.-H."/>
            <person name="Turgeon B."/>
            <person name="Goodwin S."/>
            <person name="Spatafora J."/>
            <person name="Crous P."/>
            <person name="Grigoriev I."/>
        </authorList>
    </citation>
    <scope>NUCLEOTIDE SEQUENCE</scope>
    <source>
        <strain evidence="1">CBS 525.71</strain>
    </source>
</reference>
<comment type="caution">
    <text evidence="1">The sequence shown here is derived from an EMBL/GenBank/DDBJ whole genome shotgun (WGS) entry which is preliminary data.</text>
</comment>
<dbReference type="Proteomes" id="UP000799754">
    <property type="component" value="Unassembled WGS sequence"/>
</dbReference>
<name>A0ACB6RII9_9PLEO</name>
<sequence>MSQQLPDRVSKTKAAEKMAAMIVQPLPALTESEGQKIRLTFARDIWNAYTPRTQSSTISPIKSKEGQKRKRKPTPIKTEDDASTKKAKQSPPILRQCKVKVSRFQYGGPDARVGGRYRDMITLETPCFQTTCKNCWMGHGHLMRSLSRTDSAHNLEHPEMEPLSPAVDPMIVNDEWQMYQSRRNSTTDISALTVPSARGQISTDSSPILTPVDAAFATQCGFNRLLTPSPYTSTAPATPQKYNIFLPTSLLRHTASQTLPSKTRWRETSRQHHTVRLAFSTNKGRAEFKSLVHEQAKKGIKRERERLRRATKQVVREILGMEGGGDGVKRKRRSHKLKLAFKSRTGKESYKRLIETYLRQG</sequence>
<organism evidence="1 2">
    <name type="scientific">Macroventuria anomochaeta</name>
    <dbReference type="NCBI Taxonomy" id="301207"/>
    <lineage>
        <taxon>Eukaryota</taxon>
        <taxon>Fungi</taxon>
        <taxon>Dikarya</taxon>
        <taxon>Ascomycota</taxon>
        <taxon>Pezizomycotina</taxon>
        <taxon>Dothideomycetes</taxon>
        <taxon>Pleosporomycetidae</taxon>
        <taxon>Pleosporales</taxon>
        <taxon>Pleosporineae</taxon>
        <taxon>Didymellaceae</taxon>
        <taxon>Macroventuria</taxon>
    </lineage>
</organism>
<protein>
    <submittedName>
        <fullName evidence="1">Uncharacterized protein</fullName>
    </submittedName>
</protein>
<dbReference type="EMBL" id="MU006752">
    <property type="protein sequence ID" value="KAF2621706.1"/>
    <property type="molecule type" value="Genomic_DNA"/>
</dbReference>
<accession>A0ACB6RII9</accession>